<gene>
    <name evidence="4" type="ORF">OXD698_LOCUS46430</name>
</gene>
<reference evidence="4" key="1">
    <citation type="submission" date="2021-02" db="EMBL/GenBank/DDBJ databases">
        <authorList>
            <person name="Nowell W R."/>
        </authorList>
    </citation>
    <scope>NUCLEOTIDE SEQUENCE</scope>
</reference>
<evidence type="ECO:0000256" key="3">
    <source>
        <dbReference type="PROSITE-ProRule" id="PRU00339"/>
    </source>
</evidence>
<dbReference type="PANTHER" id="PTHR45641:SF19">
    <property type="entry name" value="NEPHROCYSTIN-3"/>
    <property type="match status" value="1"/>
</dbReference>
<dbReference type="InterPro" id="IPR019734">
    <property type="entry name" value="TPR_rpt"/>
</dbReference>
<protein>
    <submittedName>
        <fullName evidence="4">Uncharacterized protein</fullName>
    </submittedName>
</protein>
<feature type="non-terminal residue" evidence="4">
    <location>
        <position position="1"/>
    </location>
</feature>
<evidence type="ECO:0000313" key="5">
    <source>
        <dbReference type="Proteomes" id="UP000663844"/>
    </source>
</evidence>
<dbReference type="InterPro" id="IPR011990">
    <property type="entry name" value="TPR-like_helical_dom_sf"/>
</dbReference>
<evidence type="ECO:0000256" key="2">
    <source>
        <dbReference type="ARBA" id="ARBA00022803"/>
    </source>
</evidence>
<organism evidence="4 5">
    <name type="scientific">Adineta steineri</name>
    <dbReference type="NCBI Taxonomy" id="433720"/>
    <lineage>
        <taxon>Eukaryota</taxon>
        <taxon>Metazoa</taxon>
        <taxon>Spiralia</taxon>
        <taxon>Gnathifera</taxon>
        <taxon>Rotifera</taxon>
        <taxon>Eurotatoria</taxon>
        <taxon>Bdelloidea</taxon>
        <taxon>Adinetida</taxon>
        <taxon>Adinetidae</taxon>
        <taxon>Adineta</taxon>
    </lineage>
</organism>
<dbReference type="PROSITE" id="PS50005">
    <property type="entry name" value="TPR"/>
    <property type="match status" value="1"/>
</dbReference>
<dbReference type="Pfam" id="PF13424">
    <property type="entry name" value="TPR_12"/>
    <property type="match status" value="1"/>
</dbReference>
<evidence type="ECO:0000256" key="1">
    <source>
        <dbReference type="ARBA" id="ARBA00022737"/>
    </source>
</evidence>
<accession>A0A820I8N2</accession>
<dbReference type="PANTHER" id="PTHR45641">
    <property type="entry name" value="TETRATRICOPEPTIDE REPEAT PROTEIN (AFU_ORTHOLOGUE AFUA_6G03870)"/>
    <property type="match status" value="1"/>
</dbReference>
<dbReference type="EMBL" id="CAJOAZ010016673">
    <property type="protein sequence ID" value="CAF4307309.1"/>
    <property type="molecule type" value="Genomic_DNA"/>
</dbReference>
<proteinExistence type="predicted"/>
<name>A0A820I8N2_9BILA</name>
<comment type="caution">
    <text evidence="4">The sequence shown here is derived from an EMBL/GenBank/DDBJ whole genome shotgun (WGS) entry which is preliminary data.</text>
</comment>
<sequence>EIVNSLINIGHVKYSQTKLDDAVDYYSRAIVLLKEFDSTNHLQIATIFYWIGIIRNRQRSFDRAIECLEQCLKIREASLSPGESDITLILSYLSKCYEHINQFKTALEYYKQALYIYVQYSSNSFEQETMEDNIDRLSTILNNLETE</sequence>
<dbReference type="SMART" id="SM00028">
    <property type="entry name" value="TPR"/>
    <property type="match status" value="3"/>
</dbReference>
<keyword evidence="2 3" id="KW-0802">TPR repeat</keyword>
<dbReference type="AlphaFoldDB" id="A0A820I8N2"/>
<evidence type="ECO:0000313" key="4">
    <source>
        <dbReference type="EMBL" id="CAF4307309.1"/>
    </source>
</evidence>
<dbReference type="SUPFAM" id="SSF48452">
    <property type="entry name" value="TPR-like"/>
    <property type="match status" value="1"/>
</dbReference>
<keyword evidence="1" id="KW-0677">Repeat</keyword>
<feature type="repeat" description="TPR" evidence="3">
    <location>
        <begin position="3"/>
        <end position="36"/>
    </location>
</feature>
<dbReference type="Gene3D" id="1.25.40.10">
    <property type="entry name" value="Tetratricopeptide repeat domain"/>
    <property type="match status" value="1"/>
</dbReference>
<dbReference type="Proteomes" id="UP000663844">
    <property type="component" value="Unassembled WGS sequence"/>
</dbReference>